<dbReference type="InterPro" id="IPR001789">
    <property type="entry name" value="Sig_transdc_resp-reg_receiver"/>
</dbReference>
<feature type="domain" description="Response regulatory" evidence="1">
    <location>
        <begin position="18"/>
        <end position="131"/>
    </location>
</feature>
<dbReference type="GO" id="GO:0000160">
    <property type="term" value="P:phosphorelay signal transduction system"/>
    <property type="evidence" value="ECO:0007669"/>
    <property type="project" value="InterPro"/>
</dbReference>
<dbReference type="Pfam" id="PF00072">
    <property type="entry name" value="Response_reg"/>
    <property type="match status" value="1"/>
</dbReference>
<dbReference type="InterPro" id="IPR000160">
    <property type="entry name" value="GGDEF_dom"/>
</dbReference>
<dbReference type="InterPro" id="IPR050469">
    <property type="entry name" value="Diguanylate_Cyclase"/>
</dbReference>
<dbReference type="Pfam" id="PF00990">
    <property type="entry name" value="GGDEF"/>
    <property type="match status" value="1"/>
</dbReference>
<dbReference type="SUPFAM" id="SSF52172">
    <property type="entry name" value="CheY-like"/>
    <property type="match status" value="1"/>
</dbReference>
<dbReference type="Gene3D" id="3.30.70.270">
    <property type="match status" value="1"/>
</dbReference>
<evidence type="ECO:0000259" key="2">
    <source>
        <dbReference type="PROSITE" id="PS50887"/>
    </source>
</evidence>
<dbReference type="SMART" id="SM00267">
    <property type="entry name" value="GGDEF"/>
    <property type="match status" value="1"/>
</dbReference>
<evidence type="ECO:0008006" key="4">
    <source>
        <dbReference type="Google" id="ProtNLM"/>
    </source>
</evidence>
<accession>A0A0F9KRT7</accession>
<dbReference type="InterPro" id="IPR011006">
    <property type="entry name" value="CheY-like_superfamily"/>
</dbReference>
<dbReference type="PANTHER" id="PTHR45138:SF9">
    <property type="entry name" value="DIGUANYLATE CYCLASE DGCM-RELATED"/>
    <property type="match status" value="1"/>
</dbReference>
<dbReference type="SUPFAM" id="SSF55073">
    <property type="entry name" value="Nucleotide cyclase"/>
    <property type="match status" value="1"/>
</dbReference>
<dbReference type="PROSITE" id="PS50110">
    <property type="entry name" value="RESPONSE_REGULATORY"/>
    <property type="match status" value="1"/>
</dbReference>
<dbReference type="CDD" id="cd01949">
    <property type="entry name" value="GGDEF"/>
    <property type="match status" value="1"/>
</dbReference>
<dbReference type="Gene3D" id="3.40.50.2300">
    <property type="match status" value="1"/>
</dbReference>
<dbReference type="SMART" id="SM00448">
    <property type="entry name" value="REC"/>
    <property type="match status" value="1"/>
</dbReference>
<gene>
    <name evidence="3" type="ORF">LCGC14_1298830</name>
</gene>
<evidence type="ECO:0000313" key="3">
    <source>
        <dbReference type="EMBL" id="KKM84468.1"/>
    </source>
</evidence>
<dbReference type="NCBIfam" id="TIGR00254">
    <property type="entry name" value="GGDEF"/>
    <property type="match status" value="1"/>
</dbReference>
<dbReference type="InterPro" id="IPR043128">
    <property type="entry name" value="Rev_trsase/Diguanyl_cyclase"/>
</dbReference>
<evidence type="ECO:0000259" key="1">
    <source>
        <dbReference type="PROSITE" id="PS50110"/>
    </source>
</evidence>
<dbReference type="GO" id="GO:1902201">
    <property type="term" value="P:negative regulation of bacterial-type flagellum-dependent cell motility"/>
    <property type="evidence" value="ECO:0007669"/>
    <property type="project" value="TreeGrafter"/>
</dbReference>
<organism evidence="3">
    <name type="scientific">marine sediment metagenome</name>
    <dbReference type="NCBI Taxonomy" id="412755"/>
    <lineage>
        <taxon>unclassified sequences</taxon>
        <taxon>metagenomes</taxon>
        <taxon>ecological metagenomes</taxon>
    </lineage>
</organism>
<dbReference type="PANTHER" id="PTHR45138">
    <property type="entry name" value="REGULATORY COMPONENTS OF SENSORY TRANSDUCTION SYSTEM"/>
    <property type="match status" value="1"/>
</dbReference>
<name>A0A0F9KRT7_9ZZZZ</name>
<comment type="caution">
    <text evidence="3">The sequence shown here is derived from an EMBL/GenBank/DDBJ whole genome shotgun (WGS) entry which is preliminary data.</text>
</comment>
<proteinExistence type="predicted"/>
<dbReference type="AlphaFoldDB" id="A0A0F9KRT7"/>
<dbReference type="GO" id="GO:0052621">
    <property type="term" value="F:diguanylate cyclase activity"/>
    <property type="evidence" value="ECO:0007669"/>
    <property type="project" value="TreeGrafter"/>
</dbReference>
<reference evidence="3" key="1">
    <citation type="journal article" date="2015" name="Nature">
        <title>Complex archaea that bridge the gap between prokaryotes and eukaryotes.</title>
        <authorList>
            <person name="Spang A."/>
            <person name="Saw J.H."/>
            <person name="Jorgensen S.L."/>
            <person name="Zaremba-Niedzwiedzka K."/>
            <person name="Martijn J."/>
            <person name="Lind A.E."/>
            <person name="van Eijk R."/>
            <person name="Schleper C."/>
            <person name="Guy L."/>
            <person name="Ettema T.J."/>
        </authorList>
    </citation>
    <scope>NUCLEOTIDE SEQUENCE</scope>
</reference>
<dbReference type="GO" id="GO:0005886">
    <property type="term" value="C:plasma membrane"/>
    <property type="evidence" value="ECO:0007669"/>
    <property type="project" value="TreeGrafter"/>
</dbReference>
<dbReference type="EMBL" id="LAZR01007563">
    <property type="protein sequence ID" value="KKM84468.1"/>
    <property type="molecule type" value="Genomic_DNA"/>
</dbReference>
<protein>
    <recommendedName>
        <fullName evidence="4">Response regulatory domain-containing protein</fullName>
    </recommendedName>
</protein>
<dbReference type="InterPro" id="IPR029787">
    <property type="entry name" value="Nucleotide_cyclase"/>
</dbReference>
<dbReference type="PROSITE" id="PS50887">
    <property type="entry name" value="GGDEF"/>
    <property type="match status" value="1"/>
</dbReference>
<sequence length="305" mass="34706">MPINYSDHQLKLSLKSSTVLVVDDQLLSLIVLKKILSEHFNVITAGSGEEAIEICNVDVPDIVLLDINMGGMSGIETCLKLKNNTETQDTPVIFVTSFENEEEECWEAGAVDFIKKPIKTETLFRRVRAHITLKLQHDLLNQKVFLDDLTQVFNRRYFDAHFNKMERSALREKVDYALLLIDIDYFKQYNDIYGHVQGDKVLNLVAQTITNSLQRPADFVARYGGEEFVVVLPHTSTEGAICVADKIKKNIIDLKILHEYSEYGFVTISIGGSTLQPYESNKNTLQIADEKMYESKMLGRNKVCF</sequence>
<dbReference type="FunFam" id="3.30.70.270:FF:000001">
    <property type="entry name" value="Diguanylate cyclase domain protein"/>
    <property type="match status" value="1"/>
</dbReference>
<feature type="domain" description="GGDEF" evidence="2">
    <location>
        <begin position="174"/>
        <end position="305"/>
    </location>
</feature>
<dbReference type="GO" id="GO:0043709">
    <property type="term" value="P:cell adhesion involved in single-species biofilm formation"/>
    <property type="evidence" value="ECO:0007669"/>
    <property type="project" value="TreeGrafter"/>
</dbReference>